<dbReference type="GO" id="GO:0005975">
    <property type="term" value="P:carbohydrate metabolic process"/>
    <property type="evidence" value="ECO:0007669"/>
    <property type="project" value="InterPro"/>
</dbReference>
<comment type="caution">
    <text evidence="4">The sequence shown here is derived from an EMBL/GenBank/DDBJ whole genome shotgun (WGS) entry which is preliminary data.</text>
</comment>
<organism evidence="4 5">
    <name type="scientific">Paractinoplanes toevensis</name>
    <dbReference type="NCBI Taxonomy" id="571911"/>
    <lineage>
        <taxon>Bacteria</taxon>
        <taxon>Bacillati</taxon>
        <taxon>Actinomycetota</taxon>
        <taxon>Actinomycetes</taxon>
        <taxon>Micromonosporales</taxon>
        <taxon>Micromonosporaceae</taxon>
        <taxon>Paractinoplanes</taxon>
    </lineage>
</organism>
<sequence>MKKALSSLFAAVLAGAVLLISPGAAQASLANPLAVSFTFDDGVADQLAAQDLLEQHGMVGTFYINSALIGQTSYMTRTDLDNLATSGHEIGGHTATHQDLLTLASGEQNRQICTDRNTLLSWGFDVTSFAYPFANLDAGLETTTQNCGYNSARAVGDLYDATDCDDCDPAETVPPLDPYAIRTPDDVEVTTTLAELKDLVERAEVTGGWLPFNFHHICDAGCPAESIPASVLDDFLTWLAPRTSIGTTVKTVHQVIGGSVAAAVTPAAALAPGDPEVNTVRNPSLEDVSPSDPNLPDCWQSAGYGDNTAVQTRVTDAHTGTYASQIQVTARTDGDAKLIPRFDLGACSSQIDQGRTYQVSTWYKSDVPVFFTLYQRNALGQWSYWTQSPPFAPSATWRQASWNSPEPPATAVAASFGLTIDSVGTLVTDDYSFADHPLAPAPDGVNALVNPSLETPGADGFPACWTGTGYGDNTPVWTQVTDAADGTNAQKLELTARTDGDAKLIPGWDSGNCAPLVTPGKTLTVSVSYHGTQPTFFTLYRQDGSGNWSWWTQSPPFAASATYTTASWTTPAVPTGTRAVTFGLTLDAVGEVTTDNYSLVSNP</sequence>
<name>A0A919W434_9ACTN</name>
<feature type="chain" id="PRO_5037711514" description="NodB homology domain-containing protein" evidence="2">
    <location>
        <begin position="28"/>
        <end position="603"/>
    </location>
</feature>
<evidence type="ECO:0000256" key="2">
    <source>
        <dbReference type="SAM" id="SignalP"/>
    </source>
</evidence>
<dbReference type="InterPro" id="IPR002509">
    <property type="entry name" value="NODB_dom"/>
</dbReference>
<protein>
    <recommendedName>
        <fullName evidence="3">NodB homology domain-containing protein</fullName>
    </recommendedName>
</protein>
<evidence type="ECO:0000256" key="1">
    <source>
        <dbReference type="ARBA" id="ARBA00022729"/>
    </source>
</evidence>
<feature type="signal peptide" evidence="2">
    <location>
        <begin position="1"/>
        <end position="27"/>
    </location>
</feature>
<dbReference type="PANTHER" id="PTHR34216:SF11">
    <property type="entry name" value="CHITOOLIGOSACCHARIDE DEACETYLASE"/>
    <property type="match status" value="1"/>
</dbReference>
<dbReference type="Pfam" id="PF01522">
    <property type="entry name" value="Polysacc_deac_1"/>
    <property type="match status" value="1"/>
</dbReference>
<reference evidence="4 5" key="1">
    <citation type="submission" date="2021-03" db="EMBL/GenBank/DDBJ databases">
        <title>Whole genome shotgun sequence of Actinoplanes toevensis NBRC 105298.</title>
        <authorList>
            <person name="Komaki H."/>
            <person name="Tamura T."/>
        </authorList>
    </citation>
    <scope>NUCLEOTIDE SEQUENCE [LARGE SCALE GENOMIC DNA]</scope>
    <source>
        <strain evidence="4 5">NBRC 105298</strain>
    </source>
</reference>
<keyword evidence="1 2" id="KW-0732">Signal</keyword>
<evidence type="ECO:0000313" key="4">
    <source>
        <dbReference type="EMBL" id="GIM95492.1"/>
    </source>
</evidence>
<evidence type="ECO:0000313" key="5">
    <source>
        <dbReference type="Proteomes" id="UP000677082"/>
    </source>
</evidence>
<keyword evidence="5" id="KW-1185">Reference proteome</keyword>
<dbReference type="SUPFAM" id="SSF88713">
    <property type="entry name" value="Glycoside hydrolase/deacetylase"/>
    <property type="match status" value="1"/>
</dbReference>
<dbReference type="Gene3D" id="2.60.120.260">
    <property type="entry name" value="Galactose-binding domain-like"/>
    <property type="match status" value="2"/>
</dbReference>
<dbReference type="InterPro" id="IPR011330">
    <property type="entry name" value="Glyco_hydro/deAcase_b/a-brl"/>
</dbReference>
<dbReference type="InterPro" id="IPR051398">
    <property type="entry name" value="Polysacch_Deacetylase"/>
</dbReference>
<dbReference type="GO" id="GO:0016810">
    <property type="term" value="F:hydrolase activity, acting on carbon-nitrogen (but not peptide) bonds"/>
    <property type="evidence" value="ECO:0007669"/>
    <property type="project" value="InterPro"/>
</dbReference>
<dbReference type="Gene3D" id="3.20.20.370">
    <property type="entry name" value="Glycoside hydrolase/deacetylase"/>
    <property type="match status" value="1"/>
</dbReference>
<dbReference type="PANTHER" id="PTHR34216">
    <property type="match status" value="1"/>
</dbReference>
<accession>A0A919W434</accession>
<feature type="domain" description="NodB homology" evidence="3">
    <location>
        <begin position="34"/>
        <end position="150"/>
    </location>
</feature>
<proteinExistence type="predicted"/>
<dbReference type="RefSeq" id="WP_213011209.1">
    <property type="nucleotide sequence ID" value="NZ_BOQN01000094.1"/>
</dbReference>
<gene>
    <name evidence="4" type="ORF">Ato02nite_072850</name>
</gene>
<evidence type="ECO:0000259" key="3">
    <source>
        <dbReference type="Pfam" id="PF01522"/>
    </source>
</evidence>
<dbReference type="EMBL" id="BOQN01000094">
    <property type="protein sequence ID" value="GIM95492.1"/>
    <property type="molecule type" value="Genomic_DNA"/>
</dbReference>
<dbReference type="CDD" id="cd10967">
    <property type="entry name" value="CE4_GLA_like_6s"/>
    <property type="match status" value="1"/>
</dbReference>
<dbReference type="Proteomes" id="UP000677082">
    <property type="component" value="Unassembled WGS sequence"/>
</dbReference>
<dbReference type="AlphaFoldDB" id="A0A919W434"/>